<protein>
    <submittedName>
        <fullName evidence="1">Uncharacterized protein</fullName>
    </submittedName>
</protein>
<proteinExistence type="predicted"/>
<dbReference type="HOGENOM" id="CLU_2731634_0_0_9"/>
<dbReference type="GeneID" id="93642060"/>
<dbReference type="RefSeq" id="WP_034653043.1">
    <property type="nucleotide sequence ID" value="NZ_BCVB01000002.1"/>
</dbReference>
<evidence type="ECO:0000313" key="1">
    <source>
        <dbReference type="EMBL" id="AJI20985.1"/>
    </source>
</evidence>
<accession>A0A0B6A7V3</accession>
<dbReference type="AlphaFoldDB" id="A0A0B6A7V3"/>
<gene>
    <name evidence="1" type="ORF">BG04_4031</name>
</gene>
<organism evidence="1 2">
    <name type="scientific">Priestia megaterium (strain ATCC 14581 / DSM 32 / CCUG 1817 / JCM 2506 / NBRC 15308 / NCIMB 9376 / NCTC 10342 / NRRL B-14308 / VKM B-512 / Ford 19)</name>
    <name type="common">Bacillus megaterium</name>
    <dbReference type="NCBI Taxonomy" id="1348623"/>
    <lineage>
        <taxon>Bacteria</taxon>
        <taxon>Bacillati</taxon>
        <taxon>Bacillota</taxon>
        <taxon>Bacilli</taxon>
        <taxon>Bacillales</taxon>
        <taxon>Bacillaceae</taxon>
        <taxon>Priestia</taxon>
    </lineage>
</organism>
<dbReference type="Proteomes" id="UP000031829">
    <property type="component" value="Chromosome"/>
</dbReference>
<reference evidence="1 2" key="1">
    <citation type="journal article" date="2015" name="Genome Announc.">
        <title>Complete genome sequences for 35 biothreat assay-relevant bacillus species.</title>
        <authorList>
            <person name="Johnson S.L."/>
            <person name="Daligault H.E."/>
            <person name="Davenport K.W."/>
            <person name="Jaissle J."/>
            <person name="Frey K.G."/>
            <person name="Ladner J.T."/>
            <person name="Broomall S.M."/>
            <person name="Bishop-Lilly K.A."/>
            <person name="Bruce D.C."/>
            <person name="Gibbons H.S."/>
            <person name="Coyne S.R."/>
            <person name="Lo C.C."/>
            <person name="Meincke L."/>
            <person name="Munk A.C."/>
            <person name="Koroleva G.I."/>
            <person name="Rosenzweig C.N."/>
            <person name="Palacios G.F."/>
            <person name="Redden C.L."/>
            <person name="Minogue T.D."/>
            <person name="Chain P.S."/>
        </authorList>
    </citation>
    <scope>NUCLEOTIDE SEQUENCE [LARGE SCALE GENOMIC DNA]</scope>
    <source>
        <strain evidence="2">ATCC 14581 / DSM 32 / JCM 2506 / NBRC 15308 / NCIMB 9376 / NCTC 10342 / NRRL B-14308 / VKM B-512</strain>
    </source>
</reference>
<name>A0A0B6A7V3_PRIM2</name>
<dbReference type="KEGG" id="bmeg:BG04_4031"/>
<evidence type="ECO:0000313" key="2">
    <source>
        <dbReference type="Proteomes" id="UP000031829"/>
    </source>
</evidence>
<sequence length="71" mass="8658">MADNHEIVLFMKELHRLLQDYQKYDNELHKEEISKDILLLSTIIYGSKIGILNKRRIFKHRKYKAKQKPIY</sequence>
<dbReference type="EMBL" id="CP009920">
    <property type="protein sequence ID" value="AJI20985.1"/>
    <property type="molecule type" value="Genomic_DNA"/>
</dbReference>